<evidence type="ECO:0000259" key="13">
    <source>
        <dbReference type="Pfam" id="PF13493"/>
    </source>
</evidence>
<dbReference type="InterPro" id="IPR038318">
    <property type="entry name" value="KdpD_sf"/>
</dbReference>
<gene>
    <name evidence="14" type="ORF">EAH76_21700</name>
</gene>
<evidence type="ECO:0000256" key="7">
    <source>
        <dbReference type="ARBA" id="ARBA00022840"/>
    </source>
</evidence>
<dbReference type="Gene3D" id="3.40.50.300">
    <property type="entry name" value="P-loop containing nucleotide triphosphate hydrolases"/>
    <property type="match status" value="1"/>
</dbReference>
<keyword evidence="2" id="KW-0597">Phosphoprotein</keyword>
<name>A0A502FF96_9SPHN</name>
<protein>
    <submittedName>
        <fullName evidence="14">DUF4118 domain-containing protein</fullName>
    </submittedName>
</protein>
<dbReference type="Proteomes" id="UP000319931">
    <property type="component" value="Unassembled WGS sequence"/>
</dbReference>
<dbReference type="InterPro" id="IPR027417">
    <property type="entry name" value="P-loop_NTPase"/>
</dbReference>
<evidence type="ECO:0000256" key="5">
    <source>
        <dbReference type="ARBA" id="ARBA00022741"/>
    </source>
</evidence>
<keyword evidence="5" id="KW-0547">Nucleotide-binding</keyword>
<dbReference type="InterPro" id="IPR025201">
    <property type="entry name" value="KdpD_TM"/>
</dbReference>
<reference evidence="14 15" key="1">
    <citation type="journal article" date="2019" name="Environ. Microbiol.">
        <title>Species interactions and distinct microbial communities in high Arctic permafrost affected cryosols are associated with the CH4 and CO2 gas fluxes.</title>
        <authorList>
            <person name="Altshuler I."/>
            <person name="Hamel J."/>
            <person name="Turney S."/>
            <person name="Magnuson E."/>
            <person name="Levesque R."/>
            <person name="Greer C."/>
            <person name="Whyte L.G."/>
        </authorList>
    </citation>
    <scope>NUCLEOTIDE SEQUENCE [LARGE SCALE GENOMIC DNA]</scope>
    <source>
        <strain evidence="14 15">E6.1</strain>
    </source>
</reference>
<evidence type="ECO:0000256" key="10">
    <source>
        <dbReference type="ARBA" id="ARBA00023136"/>
    </source>
</evidence>
<sequence>MPVTTFETDDVGQRVRPSRLRLFVGTGPTSPTTARMIQAAQAACGSGAGIEIFGQSTVRGADALAADDTVAAIPGPVSLDVESILARPPGPIAVIDLARDGASDGDHRYLWQDVQLLLAAGRDVFATMAVTDLAGVGGAIAWATGAGDKAGVPDAIFDSAEIEVVDIATSMEEPALSQTEAAFRSLTLRRVALAVERRASSDGVAMAPAAPDRVLVAISGAGSGEIVIRAAKRLAAALHAPWHVLHVETPRARLDATRRAADTLGRASQMGATISTVPAVDVLQGIEAHLAAFPATNLVLGGSRATGLRRLFGVSVLAEMLSRHSDAILHVVPQRGEEEGGNKGDRAPTTASAAPRGLIAAPRHYLYTIALVALTVAVAEALRVFVGLRGTNLLFLFPVIAAAARFGQGPTLVSVVASVLCFNFFLLAPAYRFDLAAPQNVVMLVVLGSVAIYTGLLTSQLRSRAALSDRNAEQSSRLALFGQSLARAATWEETAVCVCEEVGRQMKVQTVMLREKDGHLQRVAAYPADADWGAIDQAALEGCWQKGEPTGSGTRELAAGDWRFEPLKTSLGTLAVLGMVREDGREPVRADRSVLFATLVAQAALAHERLKLQDEVATRR</sequence>
<proteinExistence type="predicted"/>
<dbReference type="InterPro" id="IPR052023">
    <property type="entry name" value="Histidine_kinase_KdpD"/>
</dbReference>
<evidence type="ECO:0000256" key="2">
    <source>
        <dbReference type="ARBA" id="ARBA00022553"/>
    </source>
</evidence>
<evidence type="ECO:0000313" key="15">
    <source>
        <dbReference type="Proteomes" id="UP000319931"/>
    </source>
</evidence>
<dbReference type="GO" id="GO:0005886">
    <property type="term" value="C:plasma membrane"/>
    <property type="evidence" value="ECO:0007669"/>
    <property type="project" value="TreeGrafter"/>
</dbReference>
<dbReference type="InterPro" id="IPR029016">
    <property type="entry name" value="GAF-like_dom_sf"/>
</dbReference>
<dbReference type="InterPro" id="IPR014729">
    <property type="entry name" value="Rossmann-like_a/b/a_fold"/>
</dbReference>
<feature type="domain" description="Signal transduction histidine kinase osmosensitive K+ channel sensor N-terminal" evidence="12">
    <location>
        <begin position="18"/>
        <end position="169"/>
    </location>
</feature>
<dbReference type="Pfam" id="PF13493">
    <property type="entry name" value="DUF4118"/>
    <property type="match status" value="1"/>
</dbReference>
<keyword evidence="3" id="KW-0808">Transferase</keyword>
<feature type="transmembrane region" description="Helical" evidence="11">
    <location>
        <begin position="365"/>
        <end position="388"/>
    </location>
</feature>
<dbReference type="Gene3D" id="1.20.120.620">
    <property type="entry name" value="Backbone structure of the membrane domain of e. Coli histidine kinase receptor kdpd"/>
    <property type="match status" value="1"/>
</dbReference>
<keyword evidence="6" id="KW-0418">Kinase</keyword>
<keyword evidence="9" id="KW-0902">Two-component regulatory system</keyword>
<evidence type="ECO:0000313" key="14">
    <source>
        <dbReference type="EMBL" id="TPG48034.1"/>
    </source>
</evidence>
<keyword evidence="8 11" id="KW-1133">Transmembrane helix</keyword>
<dbReference type="Gene3D" id="3.30.450.40">
    <property type="match status" value="1"/>
</dbReference>
<keyword evidence="15" id="KW-1185">Reference proteome</keyword>
<dbReference type="EMBL" id="RCZC01000010">
    <property type="protein sequence ID" value="TPG48034.1"/>
    <property type="molecule type" value="Genomic_DNA"/>
</dbReference>
<organism evidence="14 15">
    <name type="scientific">Sphingomonas glacialis</name>
    <dbReference type="NCBI Taxonomy" id="658225"/>
    <lineage>
        <taxon>Bacteria</taxon>
        <taxon>Pseudomonadati</taxon>
        <taxon>Pseudomonadota</taxon>
        <taxon>Alphaproteobacteria</taxon>
        <taxon>Sphingomonadales</taxon>
        <taxon>Sphingomonadaceae</taxon>
        <taxon>Sphingomonas</taxon>
    </lineage>
</organism>
<dbReference type="PANTHER" id="PTHR45569">
    <property type="entry name" value="SENSOR PROTEIN KDPD"/>
    <property type="match status" value="1"/>
</dbReference>
<dbReference type="SUPFAM" id="SSF52402">
    <property type="entry name" value="Adenine nucleotide alpha hydrolases-like"/>
    <property type="match status" value="1"/>
</dbReference>
<evidence type="ECO:0000256" key="8">
    <source>
        <dbReference type="ARBA" id="ARBA00022989"/>
    </source>
</evidence>
<keyword evidence="10 11" id="KW-0472">Membrane</keyword>
<feature type="transmembrane region" description="Helical" evidence="11">
    <location>
        <begin position="437"/>
        <end position="457"/>
    </location>
</feature>
<feature type="domain" description="Sensor protein KdpD transmembrane" evidence="13">
    <location>
        <begin position="365"/>
        <end position="470"/>
    </location>
</feature>
<keyword evidence="4 11" id="KW-0812">Transmembrane</keyword>
<evidence type="ECO:0000256" key="1">
    <source>
        <dbReference type="ARBA" id="ARBA00004141"/>
    </source>
</evidence>
<dbReference type="OrthoDB" id="7536922at2"/>
<dbReference type="GO" id="GO:0005524">
    <property type="term" value="F:ATP binding"/>
    <property type="evidence" value="ECO:0007669"/>
    <property type="project" value="UniProtKB-KW"/>
</dbReference>
<keyword evidence="7" id="KW-0067">ATP-binding</keyword>
<evidence type="ECO:0000259" key="12">
    <source>
        <dbReference type="Pfam" id="PF02702"/>
    </source>
</evidence>
<comment type="subcellular location">
    <subcellularLocation>
        <location evidence="1">Membrane</location>
        <topology evidence="1">Multi-pass membrane protein</topology>
    </subcellularLocation>
</comment>
<dbReference type="InterPro" id="IPR003852">
    <property type="entry name" value="Sig_transdc_His_kinase_KdpD_N"/>
</dbReference>
<evidence type="ECO:0000256" key="4">
    <source>
        <dbReference type="ARBA" id="ARBA00022692"/>
    </source>
</evidence>
<evidence type="ECO:0000256" key="3">
    <source>
        <dbReference type="ARBA" id="ARBA00022679"/>
    </source>
</evidence>
<dbReference type="AlphaFoldDB" id="A0A502FF96"/>
<comment type="caution">
    <text evidence="14">The sequence shown here is derived from an EMBL/GenBank/DDBJ whole genome shotgun (WGS) entry which is preliminary data.</text>
</comment>
<evidence type="ECO:0000256" key="6">
    <source>
        <dbReference type="ARBA" id="ARBA00022777"/>
    </source>
</evidence>
<evidence type="ECO:0000256" key="9">
    <source>
        <dbReference type="ARBA" id="ARBA00023012"/>
    </source>
</evidence>
<accession>A0A502FF96</accession>
<evidence type="ECO:0000256" key="11">
    <source>
        <dbReference type="SAM" id="Phobius"/>
    </source>
</evidence>
<dbReference type="PANTHER" id="PTHR45569:SF1">
    <property type="entry name" value="SENSOR PROTEIN KDPD"/>
    <property type="match status" value="1"/>
</dbReference>
<dbReference type="GO" id="GO:0000155">
    <property type="term" value="F:phosphorelay sensor kinase activity"/>
    <property type="evidence" value="ECO:0007669"/>
    <property type="project" value="InterPro"/>
</dbReference>
<dbReference type="Gene3D" id="3.40.50.620">
    <property type="entry name" value="HUPs"/>
    <property type="match status" value="1"/>
</dbReference>
<dbReference type="Pfam" id="PF02702">
    <property type="entry name" value="KdpD"/>
    <property type="match status" value="1"/>
</dbReference>